<organism evidence="1">
    <name type="scientific">Nothobranchius furzeri</name>
    <name type="common">Turquoise killifish</name>
    <dbReference type="NCBI Taxonomy" id="105023"/>
    <lineage>
        <taxon>Eukaryota</taxon>
        <taxon>Metazoa</taxon>
        <taxon>Chordata</taxon>
        <taxon>Craniata</taxon>
        <taxon>Vertebrata</taxon>
        <taxon>Euteleostomi</taxon>
        <taxon>Actinopterygii</taxon>
        <taxon>Neopterygii</taxon>
        <taxon>Teleostei</taxon>
        <taxon>Neoteleostei</taxon>
        <taxon>Acanthomorphata</taxon>
        <taxon>Ovalentaria</taxon>
        <taxon>Atherinomorphae</taxon>
        <taxon>Cyprinodontiformes</taxon>
        <taxon>Nothobranchiidae</taxon>
        <taxon>Nothobranchius</taxon>
    </lineage>
</organism>
<protein>
    <submittedName>
        <fullName evidence="1">Uncharacterized protein</fullName>
    </submittedName>
</protein>
<name>A0A1A8V590_NOTFU</name>
<reference evidence="1" key="2">
    <citation type="submission" date="2016-06" db="EMBL/GenBank/DDBJ databases">
        <title>The genome of a short-lived fish provides insights into sex chromosome evolution and the genetic control of aging.</title>
        <authorList>
            <person name="Reichwald K."/>
            <person name="Felder M."/>
            <person name="Petzold A."/>
            <person name="Koch P."/>
            <person name="Groth M."/>
            <person name="Platzer M."/>
        </authorList>
    </citation>
    <scope>NUCLEOTIDE SEQUENCE</scope>
    <source>
        <tissue evidence="1">Brain</tissue>
    </source>
</reference>
<accession>A0A1A8V590</accession>
<dbReference type="EMBL" id="HADY01006937">
    <property type="protein sequence ID" value="SBP45422.1"/>
    <property type="molecule type" value="Transcribed_RNA"/>
</dbReference>
<proteinExistence type="predicted"/>
<evidence type="ECO:0000313" key="1">
    <source>
        <dbReference type="EMBL" id="SBS54986.1"/>
    </source>
</evidence>
<dbReference type="EMBL" id="HAEJ01014529">
    <property type="protein sequence ID" value="SBS54986.1"/>
    <property type="molecule type" value="Transcribed_RNA"/>
</dbReference>
<dbReference type="AlphaFoldDB" id="A0A1A8V590"/>
<sequence length="101" mass="11837">MIIFQQAVHNKVIKILQKFSHTSEDDISLPRVVEEMGQLQTGRYHRRSELPINNNQTSSSAWCSWNHKTVTAHWNKFYQRTGVTRRNPALTDAHKTQFMVD</sequence>
<reference evidence="1" key="1">
    <citation type="submission" date="2016-05" db="EMBL/GenBank/DDBJ databases">
        <authorList>
            <person name="Lavstsen T."/>
            <person name="Jespersen J.S."/>
        </authorList>
    </citation>
    <scope>NUCLEOTIDE SEQUENCE</scope>
    <source>
        <tissue evidence="1">Brain</tissue>
    </source>
</reference>
<gene>
    <name evidence="1" type="primary">Nfu_g_1_018015</name>
</gene>